<dbReference type="InterPro" id="IPR012902">
    <property type="entry name" value="N_methyl_site"/>
</dbReference>
<keyword evidence="7" id="KW-0472">Membrane</keyword>
<dbReference type="Proteomes" id="UP000229740">
    <property type="component" value="Unassembled WGS sequence"/>
</dbReference>
<dbReference type="PROSITE" id="PS00409">
    <property type="entry name" value="PROKAR_NTER_METHYL"/>
    <property type="match status" value="1"/>
</dbReference>
<evidence type="ECO:0000259" key="8">
    <source>
        <dbReference type="Pfam" id="PF12019"/>
    </source>
</evidence>
<name>A0A2G6E879_9BACT</name>
<dbReference type="GO" id="GO:0005886">
    <property type="term" value="C:plasma membrane"/>
    <property type="evidence" value="ECO:0007669"/>
    <property type="project" value="UniProtKB-SubCell"/>
</dbReference>
<keyword evidence="2" id="KW-1003">Cell membrane</keyword>
<evidence type="ECO:0000256" key="5">
    <source>
        <dbReference type="ARBA" id="ARBA00022692"/>
    </source>
</evidence>
<evidence type="ECO:0000256" key="3">
    <source>
        <dbReference type="ARBA" id="ARBA00022481"/>
    </source>
</evidence>
<keyword evidence="3" id="KW-0488">Methylation</keyword>
<keyword evidence="6" id="KW-1133">Transmembrane helix</keyword>
<keyword evidence="5" id="KW-0812">Transmembrane</keyword>
<gene>
    <name evidence="9" type="ORF">CSB45_04295</name>
</gene>
<evidence type="ECO:0000256" key="2">
    <source>
        <dbReference type="ARBA" id="ARBA00022475"/>
    </source>
</evidence>
<evidence type="ECO:0000313" key="9">
    <source>
        <dbReference type="EMBL" id="PID58293.1"/>
    </source>
</evidence>
<dbReference type="SUPFAM" id="SSF54523">
    <property type="entry name" value="Pili subunits"/>
    <property type="match status" value="1"/>
</dbReference>
<dbReference type="AlphaFoldDB" id="A0A2G6E879"/>
<evidence type="ECO:0000256" key="7">
    <source>
        <dbReference type="ARBA" id="ARBA00023136"/>
    </source>
</evidence>
<dbReference type="InterPro" id="IPR045584">
    <property type="entry name" value="Pilin-like"/>
</dbReference>
<dbReference type="GO" id="GO:0015628">
    <property type="term" value="P:protein secretion by the type II secretion system"/>
    <property type="evidence" value="ECO:0007669"/>
    <property type="project" value="InterPro"/>
</dbReference>
<evidence type="ECO:0000313" key="10">
    <source>
        <dbReference type="Proteomes" id="UP000229740"/>
    </source>
</evidence>
<evidence type="ECO:0000256" key="6">
    <source>
        <dbReference type="ARBA" id="ARBA00022989"/>
    </source>
</evidence>
<dbReference type="EMBL" id="PDPS01000023">
    <property type="protein sequence ID" value="PID58293.1"/>
    <property type="molecule type" value="Genomic_DNA"/>
</dbReference>
<comment type="subcellular location">
    <subcellularLocation>
        <location evidence="1">Cell inner membrane</location>
        <topology evidence="1">Single-pass membrane protein</topology>
    </subcellularLocation>
</comment>
<feature type="domain" description="General secretion pathway GspH" evidence="8">
    <location>
        <begin position="44"/>
        <end position="146"/>
    </location>
</feature>
<dbReference type="GO" id="GO:0015627">
    <property type="term" value="C:type II protein secretion system complex"/>
    <property type="evidence" value="ECO:0007669"/>
    <property type="project" value="InterPro"/>
</dbReference>
<proteinExistence type="predicted"/>
<organism evidence="9 10">
    <name type="scientific">candidate division KSB3 bacterium</name>
    <dbReference type="NCBI Taxonomy" id="2044937"/>
    <lineage>
        <taxon>Bacteria</taxon>
        <taxon>candidate division KSB3</taxon>
    </lineage>
</organism>
<evidence type="ECO:0000256" key="4">
    <source>
        <dbReference type="ARBA" id="ARBA00022519"/>
    </source>
</evidence>
<reference evidence="9 10" key="1">
    <citation type="submission" date="2017-10" db="EMBL/GenBank/DDBJ databases">
        <title>Novel microbial diversity and functional potential in the marine mammal oral microbiome.</title>
        <authorList>
            <person name="Dudek N.K."/>
            <person name="Sun C.L."/>
            <person name="Burstein D."/>
            <person name="Kantor R.S."/>
            <person name="Aliaga Goltsman D.S."/>
            <person name="Bik E.M."/>
            <person name="Thomas B.C."/>
            <person name="Banfield J.F."/>
            <person name="Relman D.A."/>
        </authorList>
    </citation>
    <scope>NUCLEOTIDE SEQUENCE [LARGE SCALE GENOMIC DNA]</scope>
    <source>
        <strain evidence="9">DOLZORAL124_49_17</strain>
    </source>
</reference>
<dbReference type="InterPro" id="IPR022346">
    <property type="entry name" value="T2SS_GspH"/>
</dbReference>
<dbReference type="Gene3D" id="3.55.40.10">
    <property type="entry name" value="minor pseudopilin epsh domain"/>
    <property type="match status" value="1"/>
</dbReference>
<dbReference type="NCBIfam" id="TIGR02532">
    <property type="entry name" value="IV_pilin_GFxxxE"/>
    <property type="match status" value="1"/>
</dbReference>
<sequence>MTMNSSRGYTLLEVLVVLFIISLISAVSTPNFLTWLQSYRLQAAAASLSNHLQSTRLLAILKGTPHEMQVRPATKGNYYQIVEDPKGEDRLVATIGRVILDKEFRGVVISSTTSKALMFTPRGTAKSGNIQLRNSRGETIKITISQYGRVKSEYL</sequence>
<evidence type="ECO:0000256" key="1">
    <source>
        <dbReference type="ARBA" id="ARBA00004377"/>
    </source>
</evidence>
<accession>A0A2G6E879</accession>
<dbReference type="Pfam" id="PF07963">
    <property type="entry name" value="N_methyl"/>
    <property type="match status" value="1"/>
</dbReference>
<comment type="caution">
    <text evidence="9">The sequence shown here is derived from an EMBL/GenBank/DDBJ whole genome shotgun (WGS) entry which is preliminary data.</text>
</comment>
<protein>
    <recommendedName>
        <fullName evidence="8">General secretion pathway GspH domain-containing protein</fullName>
    </recommendedName>
</protein>
<keyword evidence="4" id="KW-0997">Cell inner membrane</keyword>
<dbReference type="Pfam" id="PF12019">
    <property type="entry name" value="GspH"/>
    <property type="match status" value="1"/>
</dbReference>